<dbReference type="OrthoDB" id="1273722at2"/>
<proteinExistence type="predicted"/>
<feature type="domain" description="Lantibiotic dehydratase N-terminal" evidence="1">
    <location>
        <begin position="261"/>
        <end position="606"/>
    </location>
</feature>
<dbReference type="Pfam" id="PF14028">
    <property type="entry name" value="Lant_dehydr_C"/>
    <property type="match status" value="1"/>
</dbReference>
<sequence>MISQMKYSFYPKLLVRTPARPYSHFSPEHLREALRDKDFQQALLMASTDLYNALKKNGFVYELLTTEHRVAVFKYYNRMSYRATPFGAFASVSMLSWGQQNRLLVRSTKSFLMTFQNFGGADPIHALTEETLIYANPSVYKLGNQFRYLFRQRSFGKGRSTFKLMKVYKSRLLARLLKFLKQPSNYKEVFNFLTDCLQENDRSALIIKLIKAQVLYHSALPRITGCFLQTRSDQVITNQEFYSIAFHKQQGSLPCGHQDDILEGLKVLDRLAVSQEGTLSQFAEKFMKRFENTEVPLLLALDPQYGISYLGTEKSGIEDDDLMRFSDGNQRIYEKNWTEVSALLLQKMSDPDNRGPVSISEDDINRLPADNVKHFPPSLWIMFQQSGPYLFIENAGGNSAVSISGRFSHHPQILDELRVITALEQAKNPEVVFAEIAAMDDSVSDNINSRGHLRDFEIPVLVHSGLPQKRIISLSDLHIKVVAGQVIMRSKRLNKIVVPRLASAYNYKLSNLPLLRFLGDLQYQHLKCDFSFDPEFYLPGLRYYPRVMYKNIILSAAKWIWDKNVINDFADSAHGLASFHKMASSTQLVRWFALTSYDRQLVFDLNCEESIWYFLQIIKNQSQVILREFFLPGDSSKVYDLKGNIYLGQYIAFLMNEESSYQPQIPMQADVVRNVKTAFFPGEEWLYFKIYAHPETVNLLLSKDSLYRILQRFRKRNAIYCWFFVRYADPDHHLRLRMRTNALFASEIAAAINRMIKRLFKNGLIADFIIASYQPELERYGFAGMEKVEGIFELSSDAVLSFHQVANTLEDRICFAFSSVAQILSAILPALNERLAFSENMRKAMMRTAEKQVKLDNYYRKKRHQLELAVKHPEKYFGCPVASEIRKLQEKCKAITDTKLLVSQDRYNRFVSDLIHMHLNRINAAGSPEFDRNVYYLLRKYYYSLNGREKQLSLNMG</sequence>
<dbReference type="EMBL" id="CP024091">
    <property type="protein sequence ID" value="ATP57399.1"/>
    <property type="molecule type" value="Genomic_DNA"/>
</dbReference>
<dbReference type="KEGG" id="pgs:CPT03_13430"/>
<evidence type="ECO:0008006" key="5">
    <source>
        <dbReference type="Google" id="ProtNLM"/>
    </source>
</evidence>
<feature type="domain" description="Thiopeptide-type bacteriocin biosynthesis" evidence="2">
    <location>
        <begin position="685"/>
        <end position="942"/>
    </location>
</feature>
<keyword evidence="4" id="KW-1185">Reference proteome</keyword>
<feature type="domain" description="Lantibiotic dehydratase N-terminal" evidence="1">
    <location>
        <begin position="36"/>
        <end position="225"/>
    </location>
</feature>
<evidence type="ECO:0000313" key="3">
    <source>
        <dbReference type="EMBL" id="ATP57399.1"/>
    </source>
</evidence>
<gene>
    <name evidence="3" type="ORF">CPT03_13430</name>
</gene>
<dbReference type="Pfam" id="PF04738">
    <property type="entry name" value="Lant_dehydr_N"/>
    <property type="match status" value="2"/>
</dbReference>
<dbReference type="InterPro" id="IPR023809">
    <property type="entry name" value="Thiopep_bacteriocin_synth_dom"/>
</dbReference>
<protein>
    <recommendedName>
        <fullName evidence="5">Lantibiotic dehydratase</fullName>
    </recommendedName>
</protein>
<dbReference type="NCBIfam" id="TIGR03891">
    <property type="entry name" value="thiopep_ocin"/>
    <property type="match status" value="1"/>
</dbReference>
<dbReference type="AlphaFoldDB" id="A0A2D1U711"/>
<reference evidence="3 4" key="1">
    <citation type="submission" date="2017-10" db="EMBL/GenBank/DDBJ databases">
        <title>Whole genome of Pedobacter ginsengisoli T01R-27 isolated from tomato rhizosphere.</title>
        <authorList>
            <person name="Weon H.-Y."/>
            <person name="Lee S.A."/>
            <person name="Sang M.K."/>
            <person name="Song J."/>
        </authorList>
    </citation>
    <scope>NUCLEOTIDE SEQUENCE [LARGE SCALE GENOMIC DNA]</scope>
    <source>
        <strain evidence="3 4">T01R-27</strain>
    </source>
</reference>
<accession>A0A2D1U711</accession>
<evidence type="ECO:0000259" key="2">
    <source>
        <dbReference type="Pfam" id="PF14028"/>
    </source>
</evidence>
<dbReference type="Proteomes" id="UP000223749">
    <property type="component" value="Chromosome"/>
</dbReference>
<name>A0A2D1U711_9SPHI</name>
<evidence type="ECO:0000313" key="4">
    <source>
        <dbReference type="Proteomes" id="UP000223749"/>
    </source>
</evidence>
<evidence type="ECO:0000259" key="1">
    <source>
        <dbReference type="Pfam" id="PF04738"/>
    </source>
</evidence>
<organism evidence="3 4">
    <name type="scientific">Pedobacter ginsengisoli</name>
    <dbReference type="NCBI Taxonomy" id="363852"/>
    <lineage>
        <taxon>Bacteria</taxon>
        <taxon>Pseudomonadati</taxon>
        <taxon>Bacteroidota</taxon>
        <taxon>Sphingobacteriia</taxon>
        <taxon>Sphingobacteriales</taxon>
        <taxon>Sphingobacteriaceae</taxon>
        <taxon>Pedobacter</taxon>
    </lineage>
</organism>
<dbReference type="InterPro" id="IPR006827">
    <property type="entry name" value="Lant_deHydtase_N"/>
</dbReference>